<organism evidence="3 4">
    <name type="scientific">Sphingopyxis terrae subsp. ummariensis</name>
    <dbReference type="NCBI Taxonomy" id="429001"/>
    <lineage>
        <taxon>Bacteria</taxon>
        <taxon>Pseudomonadati</taxon>
        <taxon>Pseudomonadota</taxon>
        <taxon>Alphaproteobacteria</taxon>
        <taxon>Sphingomonadales</taxon>
        <taxon>Sphingomonadaceae</taxon>
        <taxon>Sphingopyxis</taxon>
    </lineage>
</organism>
<keyword evidence="4" id="KW-1185">Reference proteome</keyword>
<feature type="region of interest" description="Disordered" evidence="1">
    <location>
        <begin position="31"/>
        <end position="55"/>
    </location>
</feature>
<evidence type="ECO:0000313" key="4">
    <source>
        <dbReference type="Proteomes" id="UP000194469"/>
    </source>
</evidence>
<evidence type="ECO:0000256" key="2">
    <source>
        <dbReference type="SAM" id="SignalP"/>
    </source>
</evidence>
<feature type="signal peptide" evidence="2">
    <location>
        <begin position="1"/>
        <end position="21"/>
    </location>
</feature>
<evidence type="ECO:0000313" key="3">
    <source>
        <dbReference type="EMBL" id="SMQ77294.1"/>
    </source>
</evidence>
<evidence type="ECO:0008006" key="5">
    <source>
        <dbReference type="Google" id="ProtNLM"/>
    </source>
</evidence>
<dbReference type="AlphaFoldDB" id="A0A1Y6FQQ9"/>
<proteinExistence type="predicted"/>
<dbReference type="Proteomes" id="UP000194469">
    <property type="component" value="Unassembled WGS sequence"/>
</dbReference>
<dbReference type="EMBL" id="FXWL01000002">
    <property type="protein sequence ID" value="SMQ77294.1"/>
    <property type="molecule type" value="Genomic_DNA"/>
</dbReference>
<evidence type="ECO:0000256" key="1">
    <source>
        <dbReference type="SAM" id="MobiDB-lite"/>
    </source>
</evidence>
<dbReference type="PROSITE" id="PS51257">
    <property type="entry name" value="PROKAR_LIPOPROTEIN"/>
    <property type="match status" value="1"/>
</dbReference>
<gene>
    <name evidence="3" type="ORF">SAMN06295984_2702</name>
</gene>
<name>A0A1Y6FQQ9_9SPHN</name>
<accession>A0A1Y6FQQ9</accession>
<sequence length="217" mass="23854">MRPKSVTNALALCIMAVITLAACDGANGADTHPKQGTEAPAQYTPGTAAPTSLDEQDRNALEMAERACANRDFQQLFTAIAISPAVRRKYSAPTITSAVLDPQGRVISSRDVPANSYEDFPVRQVDFYYKPAKPRSPGDEDEYLDIQFNQSQSDDFSVDWARVHYDGQSEGGDDLGNIISPEGKPLPPGTHPDSDGQLLFRPIGNCWQLQEDIRWLR</sequence>
<reference evidence="4" key="1">
    <citation type="submission" date="2017-04" db="EMBL/GenBank/DDBJ databases">
        <authorList>
            <person name="Varghese N."/>
            <person name="Submissions S."/>
        </authorList>
    </citation>
    <scope>NUCLEOTIDE SEQUENCE [LARGE SCALE GENOMIC DNA]</scope>
    <source>
        <strain evidence="4">UI2</strain>
    </source>
</reference>
<feature type="chain" id="PRO_5013277885" description="Lipoprotein" evidence="2">
    <location>
        <begin position="22"/>
        <end position="217"/>
    </location>
</feature>
<protein>
    <recommendedName>
        <fullName evidence="5">Lipoprotein</fullName>
    </recommendedName>
</protein>
<feature type="region of interest" description="Disordered" evidence="1">
    <location>
        <begin position="169"/>
        <end position="194"/>
    </location>
</feature>
<keyword evidence="2" id="KW-0732">Signal</keyword>